<keyword evidence="3" id="KW-1185">Reference proteome</keyword>
<evidence type="ECO:0008006" key="4">
    <source>
        <dbReference type="Google" id="ProtNLM"/>
    </source>
</evidence>
<comment type="caution">
    <text evidence="2">The sequence shown here is derived from an EMBL/GenBank/DDBJ whole genome shotgun (WGS) entry which is preliminary data.</text>
</comment>
<protein>
    <recommendedName>
        <fullName evidence="4">Beta-carotene 15,15'-monooxygenase</fullName>
    </recommendedName>
</protein>
<name>A0ABX1DEE6_9FLAO</name>
<keyword evidence="1" id="KW-1133">Transmembrane helix</keyword>
<proteinExistence type="predicted"/>
<feature type="transmembrane region" description="Helical" evidence="1">
    <location>
        <begin position="63"/>
        <end position="84"/>
    </location>
</feature>
<feature type="transmembrane region" description="Helical" evidence="1">
    <location>
        <begin position="40"/>
        <end position="57"/>
    </location>
</feature>
<evidence type="ECO:0000256" key="1">
    <source>
        <dbReference type="SAM" id="Phobius"/>
    </source>
</evidence>
<dbReference type="Proteomes" id="UP000760545">
    <property type="component" value="Unassembled WGS sequence"/>
</dbReference>
<organism evidence="2 3">
    <name type="scientific">Tamlana crocina</name>
    <dbReference type="NCBI Taxonomy" id="393006"/>
    <lineage>
        <taxon>Bacteria</taxon>
        <taxon>Pseudomonadati</taxon>
        <taxon>Bacteroidota</taxon>
        <taxon>Flavobacteriia</taxon>
        <taxon>Flavobacteriales</taxon>
        <taxon>Flavobacteriaceae</taxon>
        <taxon>Tamlana</taxon>
    </lineage>
</organism>
<keyword evidence="1" id="KW-0812">Transmembrane</keyword>
<evidence type="ECO:0000313" key="3">
    <source>
        <dbReference type="Proteomes" id="UP000760545"/>
    </source>
</evidence>
<evidence type="ECO:0000313" key="2">
    <source>
        <dbReference type="EMBL" id="NJX16710.1"/>
    </source>
</evidence>
<accession>A0ABX1DEE6</accession>
<sequence length="208" mass="24083">MSLNLIKYTKQLKKKATEYEQKDINGNTSASFKDKYARKLVSFFVAIVLLVSLNTGFSETFISYVSTILSIFIGLFITALIFSFDKFYVKKDLTKANSQEKLIDTQSFNFSKQFSYLTGYNIILSIFTLVLLSISTLFPDLSSINAFEYKLDFSTIKAEYIYNFIQIILIYIQRFLVLYWLSSIIYLTIFIISSMVNYMSLKTDEIGK</sequence>
<keyword evidence="1" id="KW-0472">Membrane</keyword>
<reference evidence="2 3" key="1">
    <citation type="submission" date="2020-03" db="EMBL/GenBank/DDBJ databases">
        <title>Tamlana sp. nov, isolated from XXX.</title>
        <authorList>
            <person name="Cao W.R."/>
        </authorList>
    </citation>
    <scope>NUCLEOTIDE SEQUENCE [LARGE SCALE GENOMIC DNA]</scope>
    <source>
        <strain evidence="2 3">HST1-43</strain>
    </source>
</reference>
<dbReference type="RefSeq" id="WP_167919530.1">
    <property type="nucleotide sequence ID" value="NZ_JAAVJS010000026.1"/>
</dbReference>
<dbReference type="EMBL" id="JAAVJS010000026">
    <property type="protein sequence ID" value="NJX16710.1"/>
    <property type="molecule type" value="Genomic_DNA"/>
</dbReference>
<gene>
    <name evidence="2" type="ORF">HC176_14560</name>
</gene>
<feature type="transmembrane region" description="Helical" evidence="1">
    <location>
        <begin position="177"/>
        <end position="198"/>
    </location>
</feature>
<feature type="transmembrane region" description="Helical" evidence="1">
    <location>
        <begin position="117"/>
        <end position="138"/>
    </location>
</feature>